<evidence type="ECO:0000256" key="1">
    <source>
        <dbReference type="SAM" id="MobiDB-lite"/>
    </source>
</evidence>
<dbReference type="PANTHER" id="PTHR22426">
    <property type="entry name" value="ARGININE_SERINE-RICH COILED-COIL PROTEIN 2"/>
    <property type="match status" value="1"/>
</dbReference>
<keyword evidence="3" id="KW-1185">Reference proteome</keyword>
<reference evidence="4" key="1">
    <citation type="submission" date="2025-08" db="UniProtKB">
        <authorList>
            <consortium name="RefSeq"/>
        </authorList>
    </citation>
    <scope>IDENTIFICATION</scope>
</reference>
<protein>
    <submittedName>
        <fullName evidence="4">Arginine/serine-rich coiled-coil protein 2</fullName>
    </submittedName>
</protein>
<feature type="compositionally biased region" description="Polar residues" evidence="1">
    <location>
        <begin position="150"/>
        <end position="160"/>
    </location>
</feature>
<evidence type="ECO:0000313" key="4">
    <source>
        <dbReference type="RefSeq" id="XP_028967491.1"/>
    </source>
</evidence>
<dbReference type="PANTHER" id="PTHR22426:SF2">
    <property type="entry name" value="ARGININE_SERINE-RICH COILED-COIL PROTEIN 2"/>
    <property type="match status" value="1"/>
</dbReference>
<dbReference type="RefSeq" id="XP_028967491.1">
    <property type="nucleotide sequence ID" value="XM_029111658.1"/>
</dbReference>
<dbReference type="GeneID" id="100905949"/>
<sequence length="236" mass="27317">MGRDSERDERRRDHRHRNHSRDRSRNRRRSRSRSPGYSRTGGHTRDRSRERIREDHRRESRHERVDRDRRRDRNRKRNPSPKKNKFLERAQKLGIPTGIPVADAPTTSELPNLNPVSTSRIVDQIKQRKLLWAKPSETSEDTGAPAVDCSKSSPEQSRPGSVQHWAKATFRGDDGSVSAKFRKLMGMKETDVSVKPAEGEDVLAAQDKLFRTLDQEYQKARQSTHTQRGMGLGWGH</sequence>
<dbReference type="Pfam" id="PF15477">
    <property type="entry name" value="SMAP"/>
    <property type="match status" value="1"/>
</dbReference>
<dbReference type="KEGG" id="goe:100905949"/>
<feature type="compositionally biased region" description="Polar residues" evidence="1">
    <location>
        <begin position="105"/>
        <end position="115"/>
    </location>
</feature>
<feature type="domain" description="Small acidic protein-like" evidence="2">
    <location>
        <begin position="165"/>
        <end position="233"/>
    </location>
</feature>
<name>A0AAJ7SEY5_9ACAR</name>
<feature type="region of interest" description="Disordered" evidence="1">
    <location>
        <begin position="133"/>
        <end position="165"/>
    </location>
</feature>
<dbReference type="AlphaFoldDB" id="A0AAJ7SEY5"/>
<proteinExistence type="predicted"/>
<feature type="region of interest" description="Disordered" evidence="1">
    <location>
        <begin position="1"/>
        <end position="115"/>
    </location>
</feature>
<organism evidence="3 4">
    <name type="scientific">Galendromus occidentalis</name>
    <name type="common">western predatory mite</name>
    <dbReference type="NCBI Taxonomy" id="34638"/>
    <lineage>
        <taxon>Eukaryota</taxon>
        <taxon>Metazoa</taxon>
        <taxon>Ecdysozoa</taxon>
        <taxon>Arthropoda</taxon>
        <taxon>Chelicerata</taxon>
        <taxon>Arachnida</taxon>
        <taxon>Acari</taxon>
        <taxon>Parasitiformes</taxon>
        <taxon>Mesostigmata</taxon>
        <taxon>Gamasina</taxon>
        <taxon>Phytoseioidea</taxon>
        <taxon>Phytoseiidae</taxon>
        <taxon>Typhlodrominae</taxon>
        <taxon>Galendromus</taxon>
    </lineage>
</organism>
<feature type="compositionally biased region" description="Basic and acidic residues" evidence="1">
    <location>
        <begin position="43"/>
        <end position="71"/>
    </location>
</feature>
<feature type="compositionally biased region" description="Basic and acidic residues" evidence="1">
    <location>
        <begin position="1"/>
        <end position="11"/>
    </location>
</feature>
<evidence type="ECO:0000313" key="3">
    <source>
        <dbReference type="Proteomes" id="UP000694867"/>
    </source>
</evidence>
<dbReference type="InterPro" id="IPR028124">
    <property type="entry name" value="SMAP_dom"/>
</dbReference>
<feature type="compositionally biased region" description="Basic residues" evidence="1">
    <location>
        <begin position="12"/>
        <end position="32"/>
    </location>
</feature>
<accession>A0AAJ7SEY5</accession>
<evidence type="ECO:0000259" key="2">
    <source>
        <dbReference type="Pfam" id="PF15477"/>
    </source>
</evidence>
<dbReference type="Proteomes" id="UP000694867">
    <property type="component" value="Unplaced"/>
</dbReference>
<feature type="compositionally biased region" description="Basic residues" evidence="1">
    <location>
        <begin position="72"/>
        <end position="84"/>
    </location>
</feature>
<gene>
    <name evidence="4" type="primary">LOC100905949</name>
</gene>